<comment type="similarity">
    <text evidence="2 7">Belongs to the thioredoxin family. DsbC subfamily.</text>
</comment>
<dbReference type="RefSeq" id="WP_177011218.1">
    <property type="nucleotide sequence ID" value="NZ_JACARV010000107.1"/>
</dbReference>
<dbReference type="Gene3D" id="3.10.450.70">
    <property type="entry name" value="Disulphide bond isomerase, DsbC/G, N-terminal"/>
    <property type="match status" value="1"/>
</dbReference>
<protein>
    <recommendedName>
        <fullName evidence="7">Thiol:disulfide interchange protein</fullName>
    </recommendedName>
</protein>
<dbReference type="SUPFAM" id="SSF52833">
    <property type="entry name" value="Thioredoxin-like"/>
    <property type="match status" value="1"/>
</dbReference>
<name>A0A7Y7ZF55_PSEPU</name>
<comment type="subcellular location">
    <subcellularLocation>
        <location evidence="1 7">Periplasm</location>
    </subcellularLocation>
</comment>
<evidence type="ECO:0000259" key="8">
    <source>
        <dbReference type="Pfam" id="PF10411"/>
    </source>
</evidence>
<keyword evidence="4 7" id="KW-0574">Periplasm</keyword>
<keyword evidence="6 7" id="KW-0676">Redox-active center</keyword>
<dbReference type="Pfam" id="PF10411">
    <property type="entry name" value="DsbC_N"/>
    <property type="match status" value="1"/>
</dbReference>
<dbReference type="PANTHER" id="PTHR35272:SF3">
    <property type="entry name" value="THIOL:DISULFIDE INTERCHANGE PROTEIN DSBC"/>
    <property type="match status" value="1"/>
</dbReference>
<evidence type="ECO:0000256" key="4">
    <source>
        <dbReference type="ARBA" id="ARBA00022764"/>
    </source>
</evidence>
<reference evidence="10 11" key="1">
    <citation type="submission" date="2020-04" db="EMBL/GenBank/DDBJ databases">
        <title>Molecular characterization of pseudomonads from Agaricus bisporus reveal novel blotch 2 pathogens in Western Europe.</title>
        <authorList>
            <person name="Taparia T."/>
            <person name="Krijger M."/>
            <person name="Haynes E."/>
            <person name="Elpinstone J.G."/>
            <person name="Noble R."/>
            <person name="Van Der Wolf J."/>
        </authorList>
    </citation>
    <scope>NUCLEOTIDE SEQUENCE [LARGE SCALE GENOMIC DNA]</scope>
    <source>
        <strain evidence="10 11">P7765</strain>
    </source>
</reference>
<dbReference type="InterPro" id="IPR033954">
    <property type="entry name" value="DiS-bond_Isoase_DsbC/G"/>
</dbReference>
<dbReference type="InterPro" id="IPR051470">
    <property type="entry name" value="Thiol:disulfide_interchange"/>
</dbReference>
<dbReference type="SUPFAM" id="SSF54423">
    <property type="entry name" value="DsbC/DsbG N-terminal domain-like"/>
    <property type="match status" value="1"/>
</dbReference>
<dbReference type="InterPro" id="IPR036249">
    <property type="entry name" value="Thioredoxin-like_sf"/>
</dbReference>
<dbReference type="EMBL" id="JACARV010000107">
    <property type="protein sequence ID" value="NWC83857.1"/>
    <property type="molecule type" value="Genomic_DNA"/>
</dbReference>
<dbReference type="AlphaFoldDB" id="A0A7Y7ZF55"/>
<comment type="caution">
    <text evidence="10">The sequence shown here is derived from an EMBL/GenBank/DDBJ whole genome shotgun (WGS) entry which is preliminary data.</text>
</comment>
<keyword evidence="5" id="KW-1015">Disulfide bond</keyword>
<dbReference type="GO" id="GO:0042597">
    <property type="term" value="C:periplasmic space"/>
    <property type="evidence" value="ECO:0007669"/>
    <property type="project" value="UniProtKB-SubCell"/>
</dbReference>
<evidence type="ECO:0000256" key="2">
    <source>
        <dbReference type="ARBA" id="ARBA00009813"/>
    </source>
</evidence>
<evidence type="ECO:0000313" key="11">
    <source>
        <dbReference type="Proteomes" id="UP000542695"/>
    </source>
</evidence>
<dbReference type="CDD" id="cd03020">
    <property type="entry name" value="DsbA_DsbC_DsbG"/>
    <property type="match status" value="1"/>
</dbReference>
<evidence type="ECO:0000256" key="1">
    <source>
        <dbReference type="ARBA" id="ARBA00004418"/>
    </source>
</evidence>
<organism evidence="10 11">
    <name type="scientific">Pseudomonas putida</name>
    <name type="common">Arthrobacter siderocapsulatus</name>
    <dbReference type="NCBI Taxonomy" id="303"/>
    <lineage>
        <taxon>Bacteria</taxon>
        <taxon>Pseudomonadati</taxon>
        <taxon>Pseudomonadota</taxon>
        <taxon>Gammaproteobacteria</taxon>
        <taxon>Pseudomonadales</taxon>
        <taxon>Pseudomonadaceae</taxon>
        <taxon>Pseudomonas</taxon>
    </lineage>
</organism>
<evidence type="ECO:0000256" key="6">
    <source>
        <dbReference type="ARBA" id="ARBA00023284"/>
    </source>
</evidence>
<keyword evidence="3 7" id="KW-0732">Signal</keyword>
<evidence type="ECO:0000256" key="3">
    <source>
        <dbReference type="ARBA" id="ARBA00022729"/>
    </source>
</evidence>
<evidence type="ECO:0000259" key="9">
    <source>
        <dbReference type="Pfam" id="PF13098"/>
    </source>
</evidence>
<dbReference type="InterPro" id="IPR012336">
    <property type="entry name" value="Thioredoxin-like_fold"/>
</dbReference>
<dbReference type="InterPro" id="IPR018950">
    <property type="entry name" value="DiS-bond_isomerase_DsbC/G_N"/>
</dbReference>
<dbReference type="Gene3D" id="3.40.30.10">
    <property type="entry name" value="Glutaredoxin"/>
    <property type="match status" value="1"/>
</dbReference>
<feature type="signal peptide" evidence="7">
    <location>
        <begin position="1"/>
        <end position="21"/>
    </location>
</feature>
<feature type="chain" id="PRO_5031597482" description="Thiol:disulfide interchange protein" evidence="7">
    <location>
        <begin position="22"/>
        <end position="235"/>
    </location>
</feature>
<dbReference type="InterPro" id="IPR009094">
    <property type="entry name" value="DiS-bond_isomerase_DsbC/G_N_sf"/>
</dbReference>
<proteinExistence type="inferred from homology"/>
<accession>A0A7Y7ZF55</accession>
<evidence type="ECO:0000313" key="10">
    <source>
        <dbReference type="EMBL" id="NWC83857.1"/>
    </source>
</evidence>
<evidence type="ECO:0000256" key="7">
    <source>
        <dbReference type="RuleBase" id="RU364038"/>
    </source>
</evidence>
<feature type="domain" description="Thioredoxin-like fold" evidence="9">
    <location>
        <begin position="105"/>
        <end position="220"/>
    </location>
</feature>
<gene>
    <name evidence="10" type="ORF">HX798_26750</name>
</gene>
<dbReference type="PANTHER" id="PTHR35272">
    <property type="entry name" value="THIOL:DISULFIDE INTERCHANGE PROTEIN DSBC-RELATED"/>
    <property type="match status" value="1"/>
</dbReference>
<evidence type="ECO:0000256" key="5">
    <source>
        <dbReference type="ARBA" id="ARBA00023157"/>
    </source>
</evidence>
<dbReference type="Pfam" id="PF13098">
    <property type="entry name" value="Thioredoxin_2"/>
    <property type="match status" value="1"/>
</dbReference>
<sequence>MLKKILLSVLAVAVVVNWANAAEQVAGIKEGVTSPLPMNGMIAAVKNGKVAFVSDNGRFVFQGTVYDTWSQKNIESIRDAEVAYKTIDVKKTKFRVDDLNPITIGTGEKIVIVFTDPFCPSCHVLLDDVKKVEGYTFKIVYVPMLGNESNKVVRAMQCAKDQVSAKKVMLGIAEPGSIVGKAEVSSCDTSPIAKRIVSAHMFGIKGVPFMIRDDGLIRLGYDKGDISNWLSEQGI</sequence>
<comment type="function">
    <text evidence="7">Required for disulfide bond formation in some periplasmic proteins. Acts by transferring its disulfide bond to other proteins and is reduced in the process.</text>
</comment>
<dbReference type="Proteomes" id="UP000542695">
    <property type="component" value="Unassembled WGS sequence"/>
</dbReference>
<feature type="domain" description="Disulphide bond isomerase DsbC/G N-terminal" evidence="8">
    <location>
        <begin position="27"/>
        <end position="74"/>
    </location>
</feature>